<feature type="domain" description="C2" evidence="8">
    <location>
        <begin position="1002"/>
        <end position="1132"/>
    </location>
</feature>
<evidence type="ECO:0000259" key="9">
    <source>
        <dbReference type="PROSITE" id="PS51258"/>
    </source>
</evidence>
<keyword evidence="4" id="KW-0268">Exocytosis</keyword>
<evidence type="ECO:0000256" key="3">
    <source>
        <dbReference type="ARBA" id="ARBA00005823"/>
    </source>
</evidence>
<dbReference type="EMBL" id="GHBY01000205">
    <property type="protein sequence ID" value="MUP40382.1"/>
    <property type="molecule type" value="Transcribed_RNA"/>
</dbReference>
<proteinExistence type="inferred from homology"/>
<dbReference type="InterPro" id="IPR000008">
    <property type="entry name" value="C2_dom"/>
</dbReference>
<evidence type="ECO:0000259" key="8">
    <source>
        <dbReference type="PROSITE" id="PS50004"/>
    </source>
</evidence>
<sequence>MPFPKVRISQAVRSFLTPFKVEDADGGFFESFTALSWKQENRRLQKAREEERYADEEQRPPAEATAGIKVNHYKLPPDQVEALYTHALYTILHRVPSDEAPEDEERQLVEFARDVFNASADTHERCWEAAIKAKPPTHVLNVTVLEAQGLEAKDPNGFSDPYCMLGIQPGTSSASSSIAETEGGEADAEERGESRPKRGHGFRLSFKKRERSDSRSRDREELPVAPSAIPAKVVCATSVQPATLNPVWNEKFRYDVDDFASDKFHLDIWDHDDESSVLEAVKKLNEIQTWKGLGRYFKQIAQSARTSGGDNVDDFLGSVTIPIHSIPAAGIKGWFELQGRSQRSTVQGKIHLQITWSGREELSRDTMHAFLLHEQLFSKLIEHETSQRGENEMYYWDGTFSSRGSSLLQHHIILGDLTELQIAMCEWIALSRKLMEVGLDYDLLHRHLVKLNEVWVADNLQQHEEELLAESFTLFVDFCLNLLRKQRDLFPCTNTSARGKLHALLRCLSLLQSMQAFWRCCPFHKEIHAEVNSVIKKGTLEWYERMHALTRPQVNDEESLVQSFIELANIVNEDLYKAIKYYDNIFASTIGLSYFTLIYKQLDRLTNDDVGAAVQELCEAFRQMDVITKDMNDQHVNMGTSLFELYLALQEFASLKSNLPQSDQQLLTVIKYHQWFTDAVTRWLHIARYKAMLRIRKAIEIEKTVVQIDSLVKHSTSAVDTTSCFYQIKTFWKQLAWPDMTGSYVFIAKILDDICYGAVFFADLTYRKLCDAGFYDEEGQFDVTEQLCVTINNIEHVRDSLQRLPGELGVEAMLRAIEQSQGETSSSTCRRAIDQVMHSALDDVENQILKVVEHVGEKMRADLRKYAFHLTWAPDALPTDEAIVPLMEYLDSNLTTLNSNLLAINFTRVLWALWAVVLEELRVQAESGVGEKQIAFFERLHNGVQYLKDYFHAEGKGLAREQLENELYQSFQRLLDLHRLATEELVSLYYDERLRVQMKVNENGPRDFGVLTVRVYFHHDSLSVEVLSARDILALDTNGYSDPFVIIELLPQSVFSNCPAQRTRVQKKTLTPIFEEIFEYPATLDQCHLAEAMIQFTVMDHDVVLSNDFAGEAFLSLNGIPGVADDEFASLHGLKPTDLPLLRPRRNENEILNALEKRPWDRRAQEFARGRKAHSA</sequence>
<dbReference type="PROSITE" id="PS50004">
    <property type="entry name" value="C2"/>
    <property type="match status" value="2"/>
</dbReference>
<keyword evidence="5" id="KW-0963">Cytoplasm</keyword>
<dbReference type="Pfam" id="PF00168">
    <property type="entry name" value="C2"/>
    <property type="match status" value="3"/>
</dbReference>
<feature type="compositionally biased region" description="Low complexity" evidence="7">
    <location>
        <begin position="170"/>
        <end position="181"/>
    </location>
</feature>
<evidence type="ECO:0000256" key="7">
    <source>
        <dbReference type="SAM" id="MobiDB-lite"/>
    </source>
</evidence>
<evidence type="ECO:0000256" key="4">
    <source>
        <dbReference type="ARBA" id="ARBA00022483"/>
    </source>
</evidence>
<dbReference type="PANTHER" id="PTHR45999:SF4">
    <property type="entry name" value="UNC-13-4A, ISOFORM B"/>
    <property type="match status" value="1"/>
</dbReference>
<evidence type="ECO:0000256" key="6">
    <source>
        <dbReference type="ARBA" id="ARBA00022753"/>
    </source>
</evidence>
<comment type="subcellular location">
    <subcellularLocation>
        <location evidence="1">Cytoplasm</location>
    </subcellularLocation>
    <subcellularLocation>
        <location evidence="2">Late endosome</location>
    </subcellularLocation>
</comment>
<dbReference type="InterPro" id="IPR052095">
    <property type="entry name" value="UNC-13_domain"/>
</dbReference>
<feature type="domain" description="MHD1" evidence="9">
    <location>
        <begin position="643"/>
        <end position="765"/>
    </location>
</feature>
<organism evidence="11">
    <name type="scientific">Hemiscolopendra marginata</name>
    <dbReference type="NCBI Taxonomy" id="943146"/>
    <lineage>
        <taxon>Eukaryota</taxon>
        <taxon>Metazoa</taxon>
        <taxon>Ecdysozoa</taxon>
        <taxon>Arthropoda</taxon>
        <taxon>Myriapoda</taxon>
        <taxon>Chilopoda</taxon>
        <taxon>Pleurostigmophora</taxon>
        <taxon>Scolopendromorpha</taxon>
        <taxon>Scolopendridae</taxon>
        <taxon>Hemiscolopendra</taxon>
    </lineage>
</organism>
<feature type="compositionally biased region" description="Basic and acidic residues" evidence="7">
    <location>
        <begin position="45"/>
        <end position="60"/>
    </location>
</feature>
<evidence type="ECO:0000256" key="2">
    <source>
        <dbReference type="ARBA" id="ARBA00004603"/>
    </source>
</evidence>
<feature type="domain" description="MHD2" evidence="10">
    <location>
        <begin position="880"/>
        <end position="989"/>
    </location>
</feature>
<dbReference type="SUPFAM" id="SSF49562">
    <property type="entry name" value="C2 domain (Calcium/lipid-binding domain, CaLB)"/>
    <property type="match status" value="2"/>
</dbReference>
<evidence type="ECO:0000313" key="11">
    <source>
        <dbReference type="EMBL" id="MUP40382.1"/>
    </source>
</evidence>
<dbReference type="Pfam" id="PF25761">
    <property type="entry name" value="TPR_PATROL1"/>
    <property type="match status" value="1"/>
</dbReference>
<name>A0A646QF95_9MYRI</name>
<dbReference type="CDD" id="cd08676">
    <property type="entry name" value="C2A_Munc13-like"/>
    <property type="match status" value="1"/>
</dbReference>
<dbReference type="CDD" id="cd04009">
    <property type="entry name" value="C2B_Munc13-like"/>
    <property type="match status" value="1"/>
</dbReference>
<evidence type="ECO:0000256" key="1">
    <source>
        <dbReference type="ARBA" id="ARBA00004496"/>
    </source>
</evidence>
<feature type="compositionally biased region" description="Basic and acidic residues" evidence="7">
    <location>
        <begin position="210"/>
        <end position="222"/>
    </location>
</feature>
<evidence type="ECO:0000259" key="10">
    <source>
        <dbReference type="PROSITE" id="PS51259"/>
    </source>
</evidence>
<feature type="compositionally biased region" description="Basic residues" evidence="7">
    <location>
        <begin position="197"/>
        <end position="209"/>
    </location>
</feature>
<dbReference type="InterPro" id="IPR014772">
    <property type="entry name" value="Munc13_dom-2"/>
</dbReference>
<dbReference type="GO" id="GO:0099503">
    <property type="term" value="C:secretory vesicle"/>
    <property type="evidence" value="ECO:0007669"/>
    <property type="project" value="TreeGrafter"/>
</dbReference>
<dbReference type="InterPro" id="IPR014770">
    <property type="entry name" value="Munc13_1"/>
</dbReference>
<evidence type="ECO:0000256" key="5">
    <source>
        <dbReference type="ARBA" id="ARBA00022490"/>
    </source>
</evidence>
<dbReference type="GO" id="GO:0005770">
    <property type="term" value="C:late endosome"/>
    <property type="evidence" value="ECO:0007669"/>
    <property type="project" value="UniProtKB-SubCell"/>
</dbReference>
<dbReference type="GO" id="GO:0006887">
    <property type="term" value="P:exocytosis"/>
    <property type="evidence" value="ECO:0007669"/>
    <property type="project" value="UniProtKB-KW"/>
</dbReference>
<feature type="domain" description="C2" evidence="8">
    <location>
        <begin position="121"/>
        <end position="307"/>
    </location>
</feature>
<feature type="region of interest" description="Disordered" evidence="7">
    <location>
        <begin position="170"/>
        <end position="223"/>
    </location>
</feature>
<keyword evidence="6" id="KW-0967">Endosome</keyword>
<dbReference type="SMART" id="SM00239">
    <property type="entry name" value="C2"/>
    <property type="match status" value="2"/>
</dbReference>
<dbReference type="PROSITE" id="PS51259">
    <property type="entry name" value="MHD2"/>
    <property type="match status" value="1"/>
</dbReference>
<feature type="region of interest" description="Disordered" evidence="7">
    <location>
        <begin position="45"/>
        <end position="65"/>
    </location>
</feature>
<accession>A0A646QF95</accession>
<dbReference type="AlphaFoldDB" id="A0A646QF95"/>
<dbReference type="PROSITE" id="PS51258">
    <property type="entry name" value="MHD1"/>
    <property type="match status" value="1"/>
</dbReference>
<reference evidence="11" key="1">
    <citation type="submission" date="2018-11" db="EMBL/GenBank/DDBJ databases">
        <title>Venom-gland transcriptomics and venom proteomics of the Florida green centipede (Hemiscolopendra marginata) reveal sex-based variation in a centipede venom.</title>
        <authorList>
            <person name="Nystrom G.S."/>
            <person name="Ward M.J."/>
            <person name="Ellsworth S.A."/>
            <person name="Rokyta D.R."/>
        </authorList>
    </citation>
    <scope>NUCLEOTIDE SEQUENCE</scope>
    <source>
        <tissue evidence="11">Venom gland</tissue>
    </source>
</reference>
<dbReference type="InterPro" id="IPR057984">
    <property type="entry name" value="PATROL1_C"/>
</dbReference>
<dbReference type="Gene3D" id="1.10.357.50">
    <property type="match status" value="1"/>
</dbReference>
<dbReference type="Gene3D" id="2.60.40.150">
    <property type="entry name" value="C2 domain"/>
    <property type="match status" value="2"/>
</dbReference>
<comment type="similarity">
    <text evidence="3">Belongs to the unc-13 family.</text>
</comment>
<protein>
    <submittedName>
        <fullName evidence="11">BAI1-associated protein 3</fullName>
    </submittedName>
</protein>
<dbReference type="InterPro" id="IPR035892">
    <property type="entry name" value="C2_domain_sf"/>
</dbReference>
<dbReference type="PANTHER" id="PTHR45999">
    <property type="entry name" value="UNC-13-4A, ISOFORM B"/>
    <property type="match status" value="1"/>
</dbReference>